<keyword evidence="2" id="KW-1185">Reference proteome</keyword>
<evidence type="ECO:0008006" key="3">
    <source>
        <dbReference type="Google" id="ProtNLM"/>
    </source>
</evidence>
<proteinExistence type="predicted"/>
<dbReference type="AlphaFoldDB" id="A0A1K1QGU7"/>
<dbReference type="EMBL" id="FPJG01000006">
    <property type="protein sequence ID" value="SFW59176.1"/>
    <property type="molecule type" value="Genomic_DNA"/>
</dbReference>
<dbReference type="Proteomes" id="UP000182740">
    <property type="component" value="Unassembled WGS sequence"/>
</dbReference>
<sequence length="264" mass="28831">MMAERTAARELLELAAGPVLAAMPDRDPVDRLYNPDVSDHDILVHGPVSDDPADLVEEVERHVAWAAWIDGTPFGQDGELNELGFEVVSLMLRGSVRAALCGVFDGGPETADIRCYADGERAFMMGSLPGRTAIHLADFDELPEMLVAELPEVAFGAAPRAIWLSVDDDGLVHNGQEADVWAMRELLARPRSGTAVLDMLAFGGLCAEFPDHGFVLVDTDLGRYALASLDRGDGRRQLVLSPFSRGMLRDWCRKMIDLGQEEMP</sequence>
<evidence type="ECO:0000313" key="1">
    <source>
        <dbReference type="EMBL" id="SFW59176.1"/>
    </source>
</evidence>
<gene>
    <name evidence="1" type="ORF">SAMN04489730_1794</name>
</gene>
<name>A0A1K1QGU7_9PSEU</name>
<protein>
    <recommendedName>
        <fullName evidence="3">EspG family protein</fullName>
    </recommendedName>
</protein>
<reference evidence="2" key="1">
    <citation type="submission" date="2016-11" db="EMBL/GenBank/DDBJ databases">
        <authorList>
            <person name="Varghese N."/>
            <person name="Submissions S."/>
        </authorList>
    </citation>
    <scope>NUCLEOTIDE SEQUENCE [LARGE SCALE GENOMIC DNA]</scope>
    <source>
        <strain evidence="2">DSM 44671</strain>
    </source>
</reference>
<organism evidence="1 2">
    <name type="scientific">Amycolatopsis australiensis</name>
    <dbReference type="NCBI Taxonomy" id="546364"/>
    <lineage>
        <taxon>Bacteria</taxon>
        <taxon>Bacillati</taxon>
        <taxon>Actinomycetota</taxon>
        <taxon>Actinomycetes</taxon>
        <taxon>Pseudonocardiales</taxon>
        <taxon>Pseudonocardiaceae</taxon>
        <taxon>Amycolatopsis</taxon>
    </lineage>
</organism>
<accession>A0A1K1QGU7</accession>
<dbReference type="STRING" id="546364.SAMN04489730_1794"/>
<evidence type="ECO:0000313" key="2">
    <source>
        <dbReference type="Proteomes" id="UP000182740"/>
    </source>
</evidence>